<name>A0A4C1WFT5_EUMVA</name>
<dbReference type="AlphaFoldDB" id="A0A4C1WFT5"/>
<protein>
    <submittedName>
        <fullName evidence="1">Uncharacterized protein</fullName>
    </submittedName>
</protein>
<evidence type="ECO:0000313" key="1">
    <source>
        <dbReference type="EMBL" id="GBP49690.1"/>
    </source>
</evidence>
<keyword evidence="2" id="KW-1185">Reference proteome</keyword>
<gene>
    <name evidence="1" type="ORF">EVAR_33324_1</name>
</gene>
<organism evidence="1 2">
    <name type="scientific">Eumeta variegata</name>
    <name type="common">Bagworm moth</name>
    <name type="synonym">Eumeta japonica</name>
    <dbReference type="NCBI Taxonomy" id="151549"/>
    <lineage>
        <taxon>Eukaryota</taxon>
        <taxon>Metazoa</taxon>
        <taxon>Ecdysozoa</taxon>
        <taxon>Arthropoda</taxon>
        <taxon>Hexapoda</taxon>
        <taxon>Insecta</taxon>
        <taxon>Pterygota</taxon>
        <taxon>Neoptera</taxon>
        <taxon>Endopterygota</taxon>
        <taxon>Lepidoptera</taxon>
        <taxon>Glossata</taxon>
        <taxon>Ditrysia</taxon>
        <taxon>Tineoidea</taxon>
        <taxon>Psychidae</taxon>
        <taxon>Oiketicinae</taxon>
        <taxon>Eumeta</taxon>
    </lineage>
</organism>
<dbReference type="EMBL" id="BGZK01000550">
    <property type="protein sequence ID" value="GBP49690.1"/>
    <property type="molecule type" value="Genomic_DNA"/>
</dbReference>
<proteinExistence type="predicted"/>
<accession>A0A4C1WFT5</accession>
<evidence type="ECO:0000313" key="2">
    <source>
        <dbReference type="Proteomes" id="UP000299102"/>
    </source>
</evidence>
<sequence>MSNELGTGLLAEHEALWVRAARRQTPRAAFGLNQGTEIVVVDRRFGCVNLFIFSNINKFILRQEKSSMVNRRYPVLEFVPMSCRGEAASRTERHQSAKSPRSERQRAYALHGLFMATVTTAVINGLTCFLRNDERSVAECLSAWL</sequence>
<reference evidence="1 2" key="1">
    <citation type="journal article" date="2019" name="Commun. Biol.">
        <title>The bagworm genome reveals a unique fibroin gene that provides high tensile strength.</title>
        <authorList>
            <person name="Kono N."/>
            <person name="Nakamura H."/>
            <person name="Ohtoshi R."/>
            <person name="Tomita M."/>
            <person name="Numata K."/>
            <person name="Arakawa K."/>
        </authorList>
    </citation>
    <scope>NUCLEOTIDE SEQUENCE [LARGE SCALE GENOMIC DNA]</scope>
</reference>
<dbReference type="Proteomes" id="UP000299102">
    <property type="component" value="Unassembled WGS sequence"/>
</dbReference>
<comment type="caution">
    <text evidence="1">The sequence shown here is derived from an EMBL/GenBank/DDBJ whole genome shotgun (WGS) entry which is preliminary data.</text>
</comment>